<organism evidence="1 2">
    <name type="scientific">Amycolatopsis rhabdoformis</name>
    <dbReference type="NCBI Taxonomy" id="1448059"/>
    <lineage>
        <taxon>Bacteria</taxon>
        <taxon>Bacillati</taxon>
        <taxon>Actinomycetota</taxon>
        <taxon>Actinomycetes</taxon>
        <taxon>Pseudonocardiales</taxon>
        <taxon>Pseudonocardiaceae</taxon>
        <taxon>Amycolatopsis</taxon>
    </lineage>
</organism>
<gene>
    <name evidence="1" type="ORF">VSH64_14010</name>
</gene>
<sequence>MPHSCHLPGTSGQVASADAGYAIEQGMPAEVTVAYERLVNAGYTARLIETS</sequence>
<dbReference type="RefSeq" id="WP_326836013.1">
    <property type="nucleotide sequence ID" value="NZ_CP142149.1"/>
</dbReference>
<protein>
    <submittedName>
        <fullName evidence="1">Uncharacterized protein</fullName>
    </submittedName>
</protein>
<dbReference type="Proteomes" id="UP001330812">
    <property type="component" value="Chromosome"/>
</dbReference>
<dbReference type="EMBL" id="CP142149">
    <property type="protein sequence ID" value="WSE33214.1"/>
    <property type="molecule type" value="Genomic_DNA"/>
</dbReference>
<keyword evidence="2" id="KW-1185">Reference proteome</keyword>
<reference evidence="1 2" key="1">
    <citation type="journal article" date="2015" name="Int. J. Syst. Evol. Microbiol.">
        <title>Amycolatopsis rhabdoformis sp. nov., an actinomycete isolated from a tropical forest soil.</title>
        <authorList>
            <person name="Souza W.R."/>
            <person name="Silva R.E."/>
            <person name="Goodfellow M."/>
            <person name="Busarakam K."/>
            <person name="Figueiro F.S."/>
            <person name="Ferreira D."/>
            <person name="Rodrigues-Filho E."/>
            <person name="Moraes L.A.B."/>
            <person name="Zucchi T.D."/>
        </authorList>
    </citation>
    <scope>NUCLEOTIDE SEQUENCE [LARGE SCALE GENOMIC DNA]</scope>
    <source>
        <strain evidence="1 2">NCIMB 14900</strain>
    </source>
</reference>
<accession>A0ABZ1II52</accession>
<evidence type="ECO:0000313" key="2">
    <source>
        <dbReference type="Proteomes" id="UP001330812"/>
    </source>
</evidence>
<proteinExistence type="predicted"/>
<evidence type="ECO:0000313" key="1">
    <source>
        <dbReference type="EMBL" id="WSE33214.1"/>
    </source>
</evidence>
<name>A0ABZ1II52_9PSEU</name>